<evidence type="ECO:0000256" key="3">
    <source>
        <dbReference type="ARBA" id="ARBA00022884"/>
    </source>
</evidence>
<keyword evidence="5" id="KW-0539">Nucleus</keyword>
<feature type="domain" description="RRM" evidence="7">
    <location>
        <begin position="14"/>
        <end position="94"/>
    </location>
</feature>
<dbReference type="InterPro" id="IPR012677">
    <property type="entry name" value="Nucleotide-bd_a/b_plait_sf"/>
</dbReference>
<evidence type="ECO:0000313" key="9">
    <source>
        <dbReference type="Proteomes" id="UP001396334"/>
    </source>
</evidence>
<dbReference type="Gene3D" id="3.30.70.330">
    <property type="match status" value="1"/>
</dbReference>
<comment type="subcellular location">
    <subcellularLocation>
        <location evidence="1">Nucleus</location>
    </subcellularLocation>
</comment>
<evidence type="ECO:0000259" key="7">
    <source>
        <dbReference type="PROSITE" id="PS50102"/>
    </source>
</evidence>
<proteinExistence type="predicted"/>
<keyword evidence="2" id="KW-0507">mRNA processing</keyword>
<protein>
    <recommendedName>
        <fullName evidence="7">RRM domain-containing protein</fullName>
    </recommendedName>
</protein>
<name>A0ABR2S452_9ROSI</name>
<dbReference type="PANTHER" id="PTHR48028:SF4">
    <property type="entry name" value="SC35-LIKE SPLICING FACTOR"/>
    <property type="match status" value="1"/>
</dbReference>
<dbReference type="InterPro" id="IPR051106">
    <property type="entry name" value="RNA-bind/splicing_reg"/>
</dbReference>
<dbReference type="CDD" id="cd00590">
    <property type="entry name" value="RRM_SF"/>
    <property type="match status" value="1"/>
</dbReference>
<reference evidence="8 9" key="1">
    <citation type="journal article" date="2024" name="G3 (Bethesda)">
        <title>Genome assembly of Hibiscus sabdariffa L. provides insights into metabolisms of medicinal natural products.</title>
        <authorList>
            <person name="Kim T."/>
        </authorList>
    </citation>
    <scope>NUCLEOTIDE SEQUENCE [LARGE SCALE GENOMIC DNA]</scope>
    <source>
        <strain evidence="8">TK-2024</strain>
        <tissue evidence="8">Old leaves</tissue>
    </source>
</reference>
<keyword evidence="9" id="KW-1185">Reference proteome</keyword>
<evidence type="ECO:0000256" key="5">
    <source>
        <dbReference type="ARBA" id="ARBA00023242"/>
    </source>
</evidence>
<dbReference type="PROSITE" id="PS50102">
    <property type="entry name" value="RRM"/>
    <property type="match status" value="1"/>
</dbReference>
<comment type="caution">
    <text evidence="8">The sequence shown here is derived from an EMBL/GenBank/DDBJ whole genome shotgun (WGS) entry which is preliminary data.</text>
</comment>
<gene>
    <name evidence="8" type="ORF">V6N11_054466</name>
</gene>
<dbReference type="Proteomes" id="UP001396334">
    <property type="component" value="Unassembled WGS sequence"/>
</dbReference>
<evidence type="ECO:0000256" key="4">
    <source>
        <dbReference type="ARBA" id="ARBA00023187"/>
    </source>
</evidence>
<evidence type="ECO:0000313" key="8">
    <source>
        <dbReference type="EMBL" id="KAK9019964.1"/>
    </source>
</evidence>
<dbReference type="InterPro" id="IPR000504">
    <property type="entry name" value="RRM_dom"/>
</dbReference>
<dbReference type="EMBL" id="JBBPBN010000017">
    <property type="protein sequence ID" value="KAK9019964.1"/>
    <property type="molecule type" value="Genomic_DNA"/>
</dbReference>
<evidence type="ECO:0000256" key="6">
    <source>
        <dbReference type="PROSITE-ProRule" id="PRU00176"/>
    </source>
</evidence>
<keyword evidence="4" id="KW-0508">mRNA splicing</keyword>
<dbReference type="PANTHER" id="PTHR48028">
    <property type="entry name" value="GLYCINE-RICH RNA-BINDING PROTEIN RZ1A"/>
    <property type="match status" value="1"/>
</dbReference>
<dbReference type="SUPFAM" id="SSF54928">
    <property type="entry name" value="RNA-binding domain, RBD"/>
    <property type="match status" value="1"/>
</dbReference>
<sequence>MAGSSFALRKRRGFSVFVDNVSKRIHYITLREAFSVYGDIVDVYVAYRNKRRSRKRTTFAFIRYRSIQGARLAIEKRDGRIMDGFRVKVFLAEQKSATLEATSAGDGERKASKRDRPSRFASLRDSRSFKGVLLNVALKVMRSSILDKRGMNISGCGLETRKSEVLGSEESFFMTGVSTHEVEVEVVSVHPKPAVALDHKWRISIKKEEMNWFRYSLVGHIKSMHTLEVVKTSLRVDDFDAAVCPWYGLLVVIRVSSLRERTVGNQNGASKSLIKVAVKEFEKERVFIDDTIPGSLYDTGVDDNPSLHDPCNNGNFLTSPGLEDNRGQTWRF</sequence>
<keyword evidence="3 6" id="KW-0694">RNA-binding</keyword>
<evidence type="ECO:0000256" key="1">
    <source>
        <dbReference type="ARBA" id="ARBA00004123"/>
    </source>
</evidence>
<dbReference type="SMART" id="SM00360">
    <property type="entry name" value="RRM"/>
    <property type="match status" value="1"/>
</dbReference>
<organism evidence="8 9">
    <name type="scientific">Hibiscus sabdariffa</name>
    <name type="common">roselle</name>
    <dbReference type="NCBI Taxonomy" id="183260"/>
    <lineage>
        <taxon>Eukaryota</taxon>
        <taxon>Viridiplantae</taxon>
        <taxon>Streptophyta</taxon>
        <taxon>Embryophyta</taxon>
        <taxon>Tracheophyta</taxon>
        <taxon>Spermatophyta</taxon>
        <taxon>Magnoliopsida</taxon>
        <taxon>eudicotyledons</taxon>
        <taxon>Gunneridae</taxon>
        <taxon>Pentapetalae</taxon>
        <taxon>rosids</taxon>
        <taxon>malvids</taxon>
        <taxon>Malvales</taxon>
        <taxon>Malvaceae</taxon>
        <taxon>Malvoideae</taxon>
        <taxon>Hibiscus</taxon>
    </lineage>
</organism>
<accession>A0ABR2S452</accession>
<evidence type="ECO:0000256" key="2">
    <source>
        <dbReference type="ARBA" id="ARBA00022664"/>
    </source>
</evidence>
<dbReference type="InterPro" id="IPR035979">
    <property type="entry name" value="RBD_domain_sf"/>
</dbReference>
<dbReference type="Pfam" id="PF00076">
    <property type="entry name" value="RRM_1"/>
    <property type="match status" value="1"/>
</dbReference>